<evidence type="ECO:0008006" key="4">
    <source>
        <dbReference type="Google" id="ProtNLM"/>
    </source>
</evidence>
<protein>
    <recommendedName>
        <fullName evidence="4">Lipoprotein</fullName>
    </recommendedName>
</protein>
<feature type="transmembrane region" description="Helical" evidence="1">
    <location>
        <begin position="12"/>
        <end position="34"/>
    </location>
</feature>
<sequence length="87" mass="9585">MTRWLVGYGLGLAMVVAVAMTASACSISCALSFASGPVSWLEVVVVVPVVSVVAFVFVQAFRYTLRPGEQARDHIKWRILQEDEERL</sequence>
<reference evidence="2 3" key="1">
    <citation type="journal article" date="2014" name="Nature">
        <title>An environmental bacterial taxon with a large and distinct metabolic repertoire.</title>
        <authorList>
            <person name="Wilson M.C."/>
            <person name="Mori T."/>
            <person name="Ruckert C."/>
            <person name="Uria A.R."/>
            <person name="Helf M.J."/>
            <person name="Takada K."/>
            <person name="Gernert C."/>
            <person name="Steffens U.A."/>
            <person name="Heycke N."/>
            <person name="Schmitt S."/>
            <person name="Rinke C."/>
            <person name="Helfrich E.J."/>
            <person name="Brachmann A.O."/>
            <person name="Gurgui C."/>
            <person name="Wakimoto T."/>
            <person name="Kracht M."/>
            <person name="Crusemann M."/>
            <person name="Hentschel U."/>
            <person name="Abe I."/>
            <person name="Matsunaga S."/>
            <person name="Kalinowski J."/>
            <person name="Takeyama H."/>
            <person name="Piel J."/>
        </authorList>
    </citation>
    <scope>NUCLEOTIDE SEQUENCE [LARGE SCALE GENOMIC DNA]</scope>
    <source>
        <strain evidence="3">TSY1</strain>
    </source>
</reference>
<dbReference type="Proteomes" id="UP000019141">
    <property type="component" value="Unassembled WGS sequence"/>
</dbReference>
<dbReference type="EMBL" id="AZHW01000678">
    <property type="protein sequence ID" value="ETW97331.1"/>
    <property type="molecule type" value="Genomic_DNA"/>
</dbReference>
<accession>W4LJ30</accession>
<keyword evidence="1" id="KW-0472">Membrane</keyword>
<feature type="transmembrane region" description="Helical" evidence="1">
    <location>
        <begin position="40"/>
        <end position="61"/>
    </location>
</feature>
<keyword evidence="1" id="KW-0812">Transmembrane</keyword>
<evidence type="ECO:0000313" key="2">
    <source>
        <dbReference type="EMBL" id="ETW97331.1"/>
    </source>
</evidence>
<dbReference type="PROSITE" id="PS51257">
    <property type="entry name" value="PROKAR_LIPOPROTEIN"/>
    <property type="match status" value="1"/>
</dbReference>
<gene>
    <name evidence="2" type="ORF">ETSY1_22995</name>
</gene>
<evidence type="ECO:0000313" key="3">
    <source>
        <dbReference type="Proteomes" id="UP000019141"/>
    </source>
</evidence>
<evidence type="ECO:0000256" key="1">
    <source>
        <dbReference type="SAM" id="Phobius"/>
    </source>
</evidence>
<name>W4LJ30_ENTF1</name>
<dbReference type="HOGENOM" id="CLU_2492082_0_0_7"/>
<comment type="caution">
    <text evidence="2">The sequence shown here is derived from an EMBL/GenBank/DDBJ whole genome shotgun (WGS) entry which is preliminary data.</text>
</comment>
<keyword evidence="1" id="KW-1133">Transmembrane helix</keyword>
<organism evidence="2 3">
    <name type="scientific">Entotheonella factor</name>
    <dbReference type="NCBI Taxonomy" id="1429438"/>
    <lineage>
        <taxon>Bacteria</taxon>
        <taxon>Pseudomonadati</taxon>
        <taxon>Nitrospinota/Tectimicrobiota group</taxon>
        <taxon>Candidatus Tectimicrobiota</taxon>
        <taxon>Candidatus Entotheonellia</taxon>
        <taxon>Candidatus Entotheonellales</taxon>
        <taxon>Candidatus Entotheonellaceae</taxon>
        <taxon>Candidatus Entotheonella</taxon>
    </lineage>
</organism>
<keyword evidence="3" id="KW-1185">Reference proteome</keyword>
<proteinExistence type="predicted"/>
<dbReference type="AlphaFoldDB" id="W4LJ30"/>